<evidence type="ECO:0000313" key="2">
    <source>
        <dbReference type="Proteomes" id="UP000502508"/>
    </source>
</evidence>
<dbReference type="EMBL" id="AP022870">
    <property type="protein sequence ID" value="BCB78414.1"/>
    <property type="molecule type" value="Genomic_DNA"/>
</dbReference>
<dbReference type="AlphaFoldDB" id="A0A6F8XX37"/>
<dbReference type="KEGG" id="pfla:Pflav_048240"/>
<reference evidence="1 2" key="1">
    <citation type="submission" date="2020-03" db="EMBL/GenBank/DDBJ databases">
        <title>Whole genome shotgun sequence of Phytohabitans flavus NBRC 107702.</title>
        <authorList>
            <person name="Komaki H."/>
            <person name="Tamura T."/>
        </authorList>
    </citation>
    <scope>NUCLEOTIDE SEQUENCE [LARGE SCALE GENOMIC DNA]</scope>
    <source>
        <strain evidence="1 2">NBRC 107702</strain>
    </source>
</reference>
<dbReference type="Gene3D" id="3.60.120.10">
    <property type="entry name" value="Anthranilate synthase"/>
    <property type="match status" value="1"/>
</dbReference>
<keyword evidence="2" id="KW-1185">Reference proteome</keyword>
<reference evidence="1 2" key="2">
    <citation type="submission" date="2020-03" db="EMBL/GenBank/DDBJ databases">
        <authorList>
            <person name="Ichikawa N."/>
            <person name="Kimura A."/>
            <person name="Kitahashi Y."/>
            <person name="Uohara A."/>
        </authorList>
    </citation>
    <scope>NUCLEOTIDE SEQUENCE [LARGE SCALE GENOMIC DNA]</scope>
    <source>
        <strain evidence="1 2">NBRC 107702</strain>
    </source>
</reference>
<protein>
    <submittedName>
        <fullName evidence="1">Uncharacterized protein</fullName>
    </submittedName>
</protein>
<organism evidence="1 2">
    <name type="scientific">Phytohabitans flavus</name>
    <dbReference type="NCBI Taxonomy" id="1076124"/>
    <lineage>
        <taxon>Bacteria</taxon>
        <taxon>Bacillati</taxon>
        <taxon>Actinomycetota</taxon>
        <taxon>Actinomycetes</taxon>
        <taxon>Micromonosporales</taxon>
        <taxon>Micromonosporaceae</taxon>
    </lineage>
</organism>
<name>A0A6F8XX37_9ACTN</name>
<dbReference type="SUPFAM" id="SSF56322">
    <property type="entry name" value="ADC synthase"/>
    <property type="match status" value="1"/>
</dbReference>
<sequence length="194" mass="20734">MDLLTLLDPAQPRPFALLRREGAAHIEIFTGDLTSVDRLADIPLPAGHQGPATLALVPYRQITERGFACVDDGTPLECLAIRSYGEVPLAAALALLPDTPEVARDGGFDISDEEYAATVGAVLRDEIGHGEGANFVIHRTFTATVDEPLRAALAAFRRLLVAERGAYWTFLVHTGTRTLVGATPSGTSASRTAW</sequence>
<proteinExistence type="predicted"/>
<gene>
    <name evidence="1" type="ORF">Pflav_048240</name>
</gene>
<dbReference type="InterPro" id="IPR005801">
    <property type="entry name" value="ADC_synthase"/>
</dbReference>
<accession>A0A6F8XX37</accession>
<dbReference type="Proteomes" id="UP000502508">
    <property type="component" value="Chromosome"/>
</dbReference>
<evidence type="ECO:0000313" key="1">
    <source>
        <dbReference type="EMBL" id="BCB78414.1"/>
    </source>
</evidence>